<keyword evidence="3" id="KW-1185">Reference proteome</keyword>
<accession>A0A271J2Y1</accession>
<dbReference type="InterPro" id="IPR032710">
    <property type="entry name" value="NTF2-like_dom_sf"/>
</dbReference>
<evidence type="ECO:0000259" key="1">
    <source>
        <dbReference type="Pfam" id="PF12680"/>
    </source>
</evidence>
<dbReference type="Pfam" id="PF12680">
    <property type="entry name" value="SnoaL_2"/>
    <property type="match status" value="1"/>
</dbReference>
<dbReference type="SUPFAM" id="SSF54427">
    <property type="entry name" value="NTF2-like"/>
    <property type="match status" value="1"/>
</dbReference>
<proteinExistence type="predicted"/>
<evidence type="ECO:0000313" key="2">
    <source>
        <dbReference type="EMBL" id="PAP77803.1"/>
    </source>
</evidence>
<dbReference type="PANTHER" id="PTHR41252">
    <property type="entry name" value="BLR2505 PROTEIN"/>
    <property type="match status" value="1"/>
</dbReference>
<reference evidence="2 3" key="1">
    <citation type="submission" date="2016-11" db="EMBL/GenBank/DDBJ databases">
        <title>Study of marine rhodopsin-containing bacteria.</title>
        <authorList>
            <person name="Yoshizawa S."/>
            <person name="Kumagai Y."/>
            <person name="Kogure K."/>
        </authorList>
    </citation>
    <scope>NUCLEOTIDE SEQUENCE [LARGE SCALE GENOMIC DNA]</scope>
    <source>
        <strain evidence="2 3">SAORIC-28</strain>
    </source>
</reference>
<sequence>MTNREIIQGLYDAFAQGDAPTVLGALHDDVEWNEAPGNPLADRNPYASPAAVGEGVFGRILSNYEGFQAAPHTLVADGDHVVALGTYSGTRTTSGATLDAPFAHAWTLRDGKVSAFQQYTDTAQWRDQMG</sequence>
<dbReference type="RefSeq" id="WP_095511472.1">
    <property type="nucleotide sequence ID" value="NZ_MQWD01000001.1"/>
</dbReference>
<dbReference type="EMBL" id="MQWD01000001">
    <property type="protein sequence ID" value="PAP77803.1"/>
    <property type="molecule type" value="Genomic_DNA"/>
</dbReference>
<dbReference type="AlphaFoldDB" id="A0A271J2Y1"/>
<comment type="caution">
    <text evidence="2">The sequence shown here is derived from an EMBL/GenBank/DDBJ whole genome shotgun (WGS) entry which is preliminary data.</text>
</comment>
<dbReference type="Gene3D" id="3.10.450.50">
    <property type="match status" value="1"/>
</dbReference>
<dbReference type="OrthoDB" id="956787at2"/>
<protein>
    <recommendedName>
        <fullName evidence="1">SnoaL-like domain-containing protein</fullName>
    </recommendedName>
</protein>
<name>A0A271J2Y1_9BACT</name>
<evidence type="ECO:0000313" key="3">
    <source>
        <dbReference type="Proteomes" id="UP000216339"/>
    </source>
</evidence>
<dbReference type="Proteomes" id="UP000216339">
    <property type="component" value="Unassembled WGS sequence"/>
</dbReference>
<dbReference type="InterPro" id="IPR037401">
    <property type="entry name" value="SnoaL-like"/>
</dbReference>
<gene>
    <name evidence="2" type="ORF">BSZ37_15800</name>
</gene>
<dbReference type="PANTHER" id="PTHR41252:SF1">
    <property type="entry name" value="BLR2505 PROTEIN"/>
    <property type="match status" value="1"/>
</dbReference>
<organism evidence="2 3">
    <name type="scientific">Rubrivirga marina</name>
    <dbReference type="NCBI Taxonomy" id="1196024"/>
    <lineage>
        <taxon>Bacteria</taxon>
        <taxon>Pseudomonadati</taxon>
        <taxon>Rhodothermota</taxon>
        <taxon>Rhodothermia</taxon>
        <taxon>Rhodothermales</taxon>
        <taxon>Rubricoccaceae</taxon>
        <taxon>Rubrivirga</taxon>
    </lineage>
</organism>
<feature type="domain" description="SnoaL-like" evidence="1">
    <location>
        <begin position="8"/>
        <end position="114"/>
    </location>
</feature>